<dbReference type="PANTHER" id="PTHR12953:SF0">
    <property type="entry name" value="SUN DOMAIN-CONTAINING OSSIFICATION FACTOR"/>
    <property type="match status" value="1"/>
</dbReference>
<name>A0AAD9FQR1_PAPLA</name>
<dbReference type="InterPro" id="IPR008979">
    <property type="entry name" value="Galactose-bd-like_sf"/>
</dbReference>
<dbReference type="GO" id="GO:0012505">
    <property type="term" value="C:endomembrane system"/>
    <property type="evidence" value="ECO:0007669"/>
    <property type="project" value="UniProtKB-SubCell"/>
</dbReference>
<keyword evidence="3" id="KW-1133">Transmembrane helix</keyword>
<feature type="domain" description="SUN" evidence="7">
    <location>
        <begin position="107"/>
        <end position="282"/>
    </location>
</feature>
<protein>
    <submittedName>
        <fullName evidence="8">Sad1 protein</fullName>
    </submittedName>
</protein>
<dbReference type="SUPFAM" id="SSF49785">
    <property type="entry name" value="Galactose-binding domain-like"/>
    <property type="match status" value="1"/>
</dbReference>
<feature type="compositionally biased region" description="Polar residues" evidence="5">
    <location>
        <begin position="598"/>
        <end position="623"/>
    </location>
</feature>
<dbReference type="GO" id="GO:0005737">
    <property type="term" value="C:cytoplasm"/>
    <property type="evidence" value="ECO:0007669"/>
    <property type="project" value="TreeGrafter"/>
</dbReference>
<organism evidence="8 9">
    <name type="scientific">Papiliotrema laurentii</name>
    <name type="common">Cryptococcus laurentii</name>
    <dbReference type="NCBI Taxonomy" id="5418"/>
    <lineage>
        <taxon>Eukaryota</taxon>
        <taxon>Fungi</taxon>
        <taxon>Dikarya</taxon>
        <taxon>Basidiomycota</taxon>
        <taxon>Agaricomycotina</taxon>
        <taxon>Tremellomycetes</taxon>
        <taxon>Tremellales</taxon>
        <taxon>Rhynchogastremaceae</taxon>
        <taxon>Papiliotrema</taxon>
    </lineage>
</organism>
<feature type="chain" id="PRO_5042028672" evidence="6">
    <location>
        <begin position="35"/>
        <end position="653"/>
    </location>
</feature>
<evidence type="ECO:0000256" key="5">
    <source>
        <dbReference type="SAM" id="MobiDB-lite"/>
    </source>
</evidence>
<dbReference type="PROSITE" id="PS51469">
    <property type="entry name" value="SUN"/>
    <property type="match status" value="1"/>
</dbReference>
<dbReference type="PANTHER" id="PTHR12953">
    <property type="entry name" value="MEMBRANE PROTEIN CH1 RELATED"/>
    <property type="match status" value="1"/>
</dbReference>
<comment type="subcellular location">
    <subcellularLocation>
        <location evidence="1">Endomembrane system</location>
    </subcellularLocation>
</comment>
<dbReference type="GO" id="GO:0016020">
    <property type="term" value="C:membrane"/>
    <property type="evidence" value="ECO:0007669"/>
    <property type="project" value="InterPro"/>
</dbReference>
<feature type="region of interest" description="Disordered" evidence="5">
    <location>
        <begin position="97"/>
        <end position="139"/>
    </location>
</feature>
<proteinExistence type="predicted"/>
<evidence type="ECO:0000256" key="1">
    <source>
        <dbReference type="ARBA" id="ARBA00004308"/>
    </source>
</evidence>
<evidence type="ECO:0000256" key="3">
    <source>
        <dbReference type="ARBA" id="ARBA00022989"/>
    </source>
</evidence>
<comment type="caution">
    <text evidence="8">The sequence shown here is derived from an EMBL/GenBank/DDBJ whole genome shotgun (WGS) entry which is preliminary data.</text>
</comment>
<accession>A0AAD9FQR1</accession>
<dbReference type="Pfam" id="PF07738">
    <property type="entry name" value="Sad1_UNC"/>
    <property type="match status" value="1"/>
</dbReference>
<evidence type="ECO:0000256" key="2">
    <source>
        <dbReference type="ARBA" id="ARBA00022692"/>
    </source>
</evidence>
<feature type="compositionally biased region" description="Basic and acidic residues" evidence="5">
    <location>
        <begin position="305"/>
        <end position="342"/>
    </location>
</feature>
<feature type="region of interest" description="Disordered" evidence="5">
    <location>
        <begin position="533"/>
        <end position="629"/>
    </location>
</feature>
<keyword evidence="6" id="KW-0732">Signal</keyword>
<dbReference type="AlphaFoldDB" id="A0AAD9FQR1"/>
<dbReference type="InterPro" id="IPR012919">
    <property type="entry name" value="SUN_dom"/>
</dbReference>
<gene>
    <name evidence="8" type="ORF">DB88DRAFT_282260</name>
</gene>
<feature type="compositionally biased region" description="Basic and acidic residues" evidence="5">
    <location>
        <begin position="106"/>
        <end position="117"/>
    </location>
</feature>
<dbReference type="Proteomes" id="UP001182556">
    <property type="component" value="Unassembled WGS sequence"/>
</dbReference>
<dbReference type="InterPro" id="IPR045120">
    <property type="entry name" value="Suco/Slp1-like"/>
</dbReference>
<dbReference type="GO" id="GO:0034975">
    <property type="term" value="P:protein folding in endoplasmic reticulum"/>
    <property type="evidence" value="ECO:0007669"/>
    <property type="project" value="TreeGrafter"/>
</dbReference>
<evidence type="ECO:0000256" key="6">
    <source>
        <dbReference type="SAM" id="SignalP"/>
    </source>
</evidence>
<evidence type="ECO:0000313" key="8">
    <source>
        <dbReference type="EMBL" id="KAK1924357.1"/>
    </source>
</evidence>
<evidence type="ECO:0000256" key="4">
    <source>
        <dbReference type="ARBA" id="ARBA00023136"/>
    </source>
</evidence>
<feature type="compositionally biased region" description="Basic and acidic residues" evidence="5">
    <location>
        <begin position="380"/>
        <end position="390"/>
    </location>
</feature>
<sequence>MTIISNRSSLLHMHTRLPSHILSWIFLLAAPIAGNHLDQSYGRDHGQITPVALWGRLDQPSSTCPAPSWSSSVDTLREQIPPDRDDFVSFEEWKKIRQPAESPASDDPRPVPSRNDRPSNASAASIAPESVHEETKRPVNRYNYASPDCSARIHSASPLTQHASSLLHKSRDRYMLTPCKADQHWVIVELCDEIRIEAIEISLWEFYSGVIRDIRLSAAEDDDAKSWKEVATFVGRNVRGVQTFTLPEPTSFHRFLRLDFPSYYGTEYYCPVSHLKVFGMNQMEAFKWEQRNVVEEKSVEIDDVAAKDQDEKARQSRLRRKEEAAREHELGELEKLVHREAARATSPVLPRTASSSQSVTPSPSTVDSIHPVNSTADSETVSKQHARSDSSESIYATINRRLNALEGNSSLIARYIEEQGRITRAALAALEHDWDEWKLGRDAEERGRWEQERMRQEDRLGRVISQLEQQRGLFEADRRAMTSQMRILTDELSYERRRGLAQMLILVVLVGLGVASRSSVINAVLKPLVAEARRRKSQRDPSHGPLAGLSIDMGADRPPAVIGQPRNELVRRQWSRSTPRRPGTPVKKRNLPAALTPTARSFSSSQTEHLINTNPRPRTSLPPQGTPFRRLAQSAHLHQVKGDRSEETNVSVD</sequence>
<dbReference type="Gene3D" id="2.60.120.260">
    <property type="entry name" value="Galactose-binding domain-like"/>
    <property type="match status" value="1"/>
</dbReference>
<dbReference type="EMBL" id="JAODAN010000005">
    <property type="protein sequence ID" value="KAK1924357.1"/>
    <property type="molecule type" value="Genomic_DNA"/>
</dbReference>
<keyword evidence="9" id="KW-1185">Reference proteome</keyword>
<keyword evidence="4" id="KW-0472">Membrane</keyword>
<feature type="compositionally biased region" description="Low complexity" evidence="5">
    <location>
        <begin position="354"/>
        <end position="368"/>
    </location>
</feature>
<reference evidence="8" key="1">
    <citation type="submission" date="2023-02" db="EMBL/GenBank/DDBJ databases">
        <title>Identification and recombinant expression of a fungal hydrolase from Papiliotrema laurentii that hydrolyzes apple cutin and clears colloidal polyester polyurethane.</title>
        <authorList>
            <consortium name="DOE Joint Genome Institute"/>
            <person name="Roman V.A."/>
            <person name="Bojanowski C."/>
            <person name="Crable B.R."/>
            <person name="Wagner D.N."/>
            <person name="Hung C.S."/>
            <person name="Nadeau L.J."/>
            <person name="Schratz L."/>
            <person name="Haridas S."/>
            <person name="Pangilinan J."/>
            <person name="Lipzen A."/>
            <person name="Na H."/>
            <person name="Yan M."/>
            <person name="Ng V."/>
            <person name="Grigoriev I.V."/>
            <person name="Spatafora J.W."/>
            <person name="Barlow D."/>
            <person name="Biffinger J."/>
            <person name="Kelley-Loughnane N."/>
            <person name="Varaljay V.A."/>
            <person name="Crookes-Goodson W.J."/>
        </authorList>
    </citation>
    <scope>NUCLEOTIDE SEQUENCE</scope>
    <source>
        <strain evidence="8">5307AH</strain>
    </source>
</reference>
<keyword evidence="2" id="KW-0812">Transmembrane</keyword>
<evidence type="ECO:0000313" key="9">
    <source>
        <dbReference type="Proteomes" id="UP001182556"/>
    </source>
</evidence>
<feature type="region of interest" description="Disordered" evidence="5">
    <location>
        <begin position="305"/>
        <end position="391"/>
    </location>
</feature>
<feature type="signal peptide" evidence="6">
    <location>
        <begin position="1"/>
        <end position="34"/>
    </location>
</feature>
<evidence type="ECO:0000259" key="7">
    <source>
        <dbReference type="PROSITE" id="PS51469"/>
    </source>
</evidence>